<dbReference type="Gene3D" id="3.40.50.12760">
    <property type="match status" value="1"/>
</dbReference>
<dbReference type="EMBL" id="MN740503">
    <property type="protein sequence ID" value="QHU30127.1"/>
    <property type="molecule type" value="Genomic_DNA"/>
</dbReference>
<sequence length="421" mass="47638">MSYFSLPKITTDNELKSVIECCTDGDHSTVINKTLNEYLNNAKGQIDSKQDEWDRFKKFTNPYEYIHTTVPSAKLAVCKLKPLSRSFYKMIEICKTMRLLDLNDKAPIKTFHFAEGPGGFIEAVAYLRNNATDSYHGMSLIDDNNTSVPGWKKSESFLDKNPNVTIEKGQSGDGDMLVPDNLRDCFENHRGSAELTTADGGFDFTNDFNHQEVLSLKLMFAQAAYAIASQKKGGHFVIKVFDTVKAASIDVLYILASVYQQIYFIKPHTSRQANSERYVVCKNFQLNDSKNLVVSMYHTIQAFSQGAVPTRFLTIPIPYLFTSALQEINAIFGQAQIECITQTLNLITSSPHDRIESLKKNHITKCINWCNKFRMPYNKVNINANIFLSGRNTHNDTEDTEDTEDNKSNHDTDESDDDETA</sequence>
<evidence type="ECO:0000259" key="2">
    <source>
        <dbReference type="Pfam" id="PF01728"/>
    </source>
</evidence>
<dbReference type="InterPro" id="IPR029063">
    <property type="entry name" value="SAM-dependent_MTases_sf"/>
</dbReference>
<accession>A0A6C0LI03</accession>
<name>A0A6C0LI03_9ZZZZ</name>
<dbReference type="GO" id="GO:0005737">
    <property type="term" value="C:cytoplasm"/>
    <property type="evidence" value="ECO:0007669"/>
    <property type="project" value="TreeGrafter"/>
</dbReference>
<dbReference type="GO" id="GO:0004483">
    <property type="term" value="F:methyltransferase cap1 activity"/>
    <property type="evidence" value="ECO:0007669"/>
    <property type="project" value="UniProtKB-ARBA"/>
</dbReference>
<feature type="region of interest" description="Disordered" evidence="1">
    <location>
        <begin position="390"/>
        <end position="421"/>
    </location>
</feature>
<evidence type="ECO:0000256" key="1">
    <source>
        <dbReference type="SAM" id="MobiDB-lite"/>
    </source>
</evidence>
<proteinExistence type="predicted"/>
<organism evidence="3">
    <name type="scientific">viral metagenome</name>
    <dbReference type="NCBI Taxonomy" id="1070528"/>
    <lineage>
        <taxon>unclassified sequences</taxon>
        <taxon>metagenomes</taxon>
        <taxon>organismal metagenomes</taxon>
    </lineage>
</organism>
<dbReference type="PANTHER" id="PTHR16121">
    <property type="entry name" value="CAP-SPECIFIC MRNA (NUCLEOSIDE-2'-O-)-METHYLTRANSFERASE 1-RELATED"/>
    <property type="match status" value="1"/>
</dbReference>
<dbReference type="GO" id="GO:0005634">
    <property type="term" value="C:nucleus"/>
    <property type="evidence" value="ECO:0007669"/>
    <property type="project" value="TreeGrafter"/>
</dbReference>
<reference evidence="3" key="1">
    <citation type="journal article" date="2020" name="Nature">
        <title>Giant virus diversity and host interactions through global metagenomics.</title>
        <authorList>
            <person name="Schulz F."/>
            <person name="Roux S."/>
            <person name="Paez-Espino D."/>
            <person name="Jungbluth S."/>
            <person name="Walsh D.A."/>
            <person name="Denef V.J."/>
            <person name="McMahon K.D."/>
            <person name="Konstantinidis K.T."/>
            <person name="Eloe-Fadrosh E.A."/>
            <person name="Kyrpides N.C."/>
            <person name="Woyke T."/>
        </authorList>
    </citation>
    <scope>NUCLEOTIDE SEQUENCE</scope>
    <source>
        <strain evidence="3">GVMAG-M-3300027833-11</strain>
    </source>
</reference>
<feature type="domain" description="Ribosomal RNA methyltransferase FtsJ" evidence="2">
    <location>
        <begin position="84"/>
        <end position="284"/>
    </location>
</feature>
<dbReference type="GO" id="GO:0032259">
    <property type="term" value="P:methylation"/>
    <property type="evidence" value="ECO:0007669"/>
    <property type="project" value="InterPro"/>
</dbReference>
<dbReference type="InterPro" id="IPR050851">
    <property type="entry name" value="mRNA_Cap_2O-Ribose_MeTrfase"/>
</dbReference>
<dbReference type="Pfam" id="PF01728">
    <property type="entry name" value="FtsJ"/>
    <property type="match status" value="1"/>
</dbReference>
<evidence type="ECO:0000313" key="3">
    <source>
        <dbReference type="EMBL" id="QHU30127.1"/>
    </source>
</evidence>
<dbReference type="InterPro" id="IPR002877">
    <property type="entry name" value="RNA_MeTrfase_FtsJ_dom"/>
</dbReference>
<dbReference type="SUPFAM" id="SSF53335">
    <property type="entry name" value="S-adenosyl-L-methionine-dependent methyltransferases"/>
    <property type="match status" value="1"/>
</dbReference>
<dbReference type="AlphaFoldDB" id="A0A6C0LI03"/>
<protein>
    <recommendedName>
        <fullName evidence="2">Ribosomal RNA methyltransferase FtsJ domain-containing protein</fullName>
    </recommendedName>
</protein>
<dbReference type="PANTHER" id="PTHR16121:SF0">
    <property type="entry name" value="CAP-SPECIFIC MRNA (NUCLEOSIDE-2'-O-)-METHYLTRANSFERASE 1"/>
    <property type="match status" value="1"/>
</dbReference>
<dbReference type="GO" id="GO:0006370">
    <property type="term" value="P:7-methylguanosine mRNA capping"/>
    <property type="evidence" value="ECO:0007669"/>
    <property type="project" value="TreeGrafter"/>
</dbReference>